<proteinExistence type="predicted"/>
<evidence type="ECO:0000259" key="3">
    <source>
        <dbReference type="Pfam" id="PF08541"/>
    </source>
</evidence>
<dbReference type="PANTHER" id="PTHR34069:SF3">
    <property type="entry name" value="ACYL-COA:ACYL-COA ALKYLTRANSFERASE"/>
    <property type="match status" value="1"/>
</dbReference>
<sequence>MPIAFERVYLESAGYFMPGEPVSNEEMDDYIAPLNRASGRIKARILAENGIQKRYYAIDAEGATRHSNAQMAAGAIRDCLARTGRGLDEVSLLTTGSSGGDLLMPGLAGMVQGELAAPPMETLSAHGICAAGVAAIQSAAQGLELGGHARALAVASEMPSRLFKRSRFAAQDYNADFDAHFLRWMLSDGAGALLLGTGGGAVPGASQGVRLRLKWVHQRSFSGDYPVCMQLGQSLDKRSHLDYSSWSEAEAQGALLLRQDIRLLPHLFDIGIHEYAKLVHEGWVEPTRIDHFLCHYSSAKFIPVVEDLLDKAGLSIPSERWFSNLTWRGNTGAASILIMLAEFLETRALRPGEQVLCYIPESGRFTAAYMLFEAEDASVSLPKVRPADLAAASAEASALIDSAAAAAADTAAVDAVVAAPAVAPAPGTSPATDPATLPQIDPAIEPTRDAGVAVQSSAAAATAAAGPEADAIAPPHDPETAPDALAPLLAELASIWHDYRSRVWRTPMVRSLREGRFGTEDYLNWMSQWVPQVREGSKWMREGAASLSERHAALAALIGMHAGEEQNDFKILFQDYRNAGGRIEDIDQLRRNPGGEALNAYLHGLAARKDPIGLLGAIYIIEGTGQRIVPALLPLLKAALPLPANAFKFLEYHGHNDEHHLARWLAAVEMVLRVEEQGAARRIVDTARRTAALYLMQFEHITEQ</sequence>
<accession>A0A157S9J1</accession>
<gene>
    <name evidence="4" type="ORF">SAMEA3906486_01310</name>
</gene>
<dbReference type="InterPro" id="IPR016084">
    <property type="entry name" value="Haem_Oase-like_multi-hlx"/>
</dbReference>
<keyword evidence="5" id="KW-1185">Reference proteome</keyword>
<evidence type="ECO:0000313" key="5">
    <source>
        <dbReference type="Proteomes" id="UP000076848"/>
    </source>
</evidence>
<protein>
    <submittedName>
        <fullName evidence="4">3-oxoacyl-ACP synthase</fullName>
    </submittedName>
</protein>
<dbReference type="GO" id="GO:0016746">
    <property type="term" value="F:acyltransferase activity"/>
    <property type="evidence" value="ECO:0007669"/>
    <property type="project" value="UniProtKB-KW"/>
</dbReference>
<name>A0A157S9J1_9BORD</name>
<reference evidence="4 5" key="1">
    <citation type="submission" date="2016-04" db="EMBL/GenBank/DDBJ databases">
        <authorList>
            <consortium name="Pathogen Informatics"/>
        </authorList>
    </citation>
    <scope>NUCLEOTIDE SEQUENCE [LARGE SCALE GENOMIC DNA]</scope>
    <source>
        <strain evidence="4 5">H050680373</strain>
    </source>
</reference>
<dbReference type="Gene3D" id="1.20.910.10">
    <property type="entry name" value="Heme oxygenase-like"/>
    <property type="match status" value="1"/>
</dbReference>
<evidence type="ECO:0000256" key="2">
    <source>
        <dbReference type="ARBA" id="ARBA00023315"/>
    </source>
</evidence>
<dbReference type="STRING" id="288768.SAMEA3906486_01310"/>
<dbReference type="Pfam" id="PF14518">
    <property type="entry name" value="Haem_oxygenas_2"/>
    <property type="match status" value="1"/>
</dbReference>
<dbReference type="InterPro" id="IPR016039">
    <property type="entry name" value="Thiolase-like"/>
</dbReference>
<keyword evidence="2" id="KW-0012">Acyltransferase</keyword>
<evidence type="ECO:0000313" key="4">
    <source>
        <dbReference type="EMBL" id="SAI67077.1"/>
    </source>
</evidence>
<keyword evidence="1" id="KW-0808">Transferase</keyword>
<dbReference type="Gene3D" id="3.40.47.10">
    <property type="match status" value="2"/>
</dbReference>
<dbReference type="EMBL" id="FKIF01000002">
    <property type="protein sequence ID" value="SAI67077.1"/>
    <property type="molecule type" value="Genomic_DNA"/>
</dbReference>
<organism evidence="4 5">
    <name type="scientific">Bordetella ansorpii</name>
    <dbReference type="NCBI Taxonomy" id="288768"/>
    <lineage>
        <taxon>Bacteria</taxon>
        <taxon>Pseudomonadati</taxon>
        <taxon>Pseudomonadota</taxon>
        <taxon>Betaproteobacteria</taxon>
        <taxon>Burkholderiales</taxon>
        <taxon>Alcaligenaceae</taxon>
        <taxon>Bordetella</taxon>
    </lineage>
</organism>
<dbReference type="SUPFAM" id="SSF53901">
    <property type="entry name" value="Thiolase-like"/>
    <property type="match status" value="2"/>
</dbReference>
<dbReference type="InterPro" id="IPR013747">
    <property type="entry name" value="ACP_syn_III_C"/>
</dbReference>
<evidence type="ECO:0000256" key="1">
    <source>
        <dbReference type="ARBA" id="ARBA00022679"/>
    </source>
</evidence>
<dbReference type="CDD" id="cd00827">
    <property type="entry name" value="init_cond_enzymes"/>
    <property type="match status" value="1"/>
</dbReference>
<dbReference type="GO" id="GO:0044550">
    <property type="term" value="P:secondary metabolite biosynthetic process"/>
    <property type="evidence" value="ECO:0007669"/>
    <property type="project" value="TreeGrafter"/>
</dbReference>
<dbReference type="AlphaFoldDB" id="A0A157S9J1"/>
<dbReference type="RefSeq" id="WP_231885923.1">
    <property type="nucleotide sequence ID" value="NZ_FKIF01000002.1"/>
</dbReference>
<dbReference type="Proteomes" id="UP000076848">
    <property type="component" value="Unassembled WGS sequence"/>
</dbReference>
<dbReference type="Pfam" id="PF08541">
    <property type="entry name" value="ACP_syn_III_C"/>
    <property type="match status" value="1"/>
</dbReference>
<dbReference type="PANTHER" id="PTHR34069">
    <property type="entry name" value="3-OXOACYL-[ACYL-CARRIER-PROTEIN] SYNTHASE 3"/>
    <property type="match status" value="1"/>
</dbReference>
<feature type="domain" description="Beta-ketoacyl-[acyl-carrier-protein] synthase III C-terminal" evidence="3">
    <location>
        <begin position="284"/>
        <end position="357"/>
    </location>
</feature>
<dbReference type="SUPFAM" id="SSF48613">
    <property type="entry name" value="Heme oxygenase-like"/>
    <property type="match status" value="1"/>
</dbReference>